<dbReference type="Pfam" id="PF23616">
    <property type="entry name" value="Ig_GEX2_N"/>
    <property type="match status" value="3"/>
</dbReference>
<dbReference type="InterPro" id="IPR044801">
    <property type="entry name" value="Filamin"/>
</dbReference>
<dbReference type="Pfam" id="PF03078">
    <property type="entry name" value="ATHILA"/>
    <property type="match status" value="1"/>
</dbReference>
<reference evidence="7 8" key="1">
    <citation type="submission" date="2019-05" db="EMBL/GenBank/DDBJ databases">
        <title>Mikania micrantha, genome provides insights into the molecular mechanism of rapid growth.</title>
        <authorList>
            <person name="Liu B."/>
        </authorList>
    </citation>
    <scope>NUCLEOTIDE SEQUENCE [LARGE SCALE GENOMIC DNA]</scope>
    <source>
        <strain evidence="7">NLD-2019</strain>
        <tissue evidence="7">Leaf</tissue>
    </source>
</reference>
<evidence type="ECO:0000256" key="2">
    <source>
        <dbReference type="PROSITE-ProRule" id="PRU00087"/>
    </source>
</evidence>
<organism evidence="7 8">
    <name type="scientific">Mikania micrantha</name>
    <name type="common">bitter vine</name>
    <dbReference type="NCBI Taxonomy" id="192012"/>
    <lineage>
        <taxon>Eukaryota</taxon>
        <taxon>Viridiplantae</taxon>
        <taxon>Streptophyta</taxon>
        <taxon>Embryophyta</taxon>
        <taxon>Tracheophyta</taxon>
        <taxon>Spermatophyta</taxon>
        <taxon>Magnoliopsida</taxon>
        <taxon>eudicotyledons</taxon>
        <taxon>Gunneridae</taxon>
        <taxon>Pentapetalae</taxon>
        <taxon>asterids</taxon>
        <taxon>campanulids</taxon>
        <taxon>Asterales</taxon>
        <taxon>Asteraceae</taxon>
        <taxon>Asteroideae</taxon>
        <taxon>Heliantheae alliance</taxon>
        <taxon>Eupatorieae</taxon>
        <taxon>Mikania</taxon>
    </lineage>
</organism>
<evidence type="ECO:0000256" key="1">
    <source>
        <dbReference type="ARBA" id="ARBA00022737"/>
    </source>
</evidence>
<evidence type="ECO:0000256" key="3">
    <source>
        <dbReference type="SAM" id="MobiDB-lite"/>
    </source>
</evidence>
<dbReference type="GO" id="GO:0030036">
    <property type="term" value="P:actin cytoskeleton organization"/>
    <property type="evidence" value="ECO:0007669"/>
    <property type="project" value="InterPro"/>
</dbReference>
<dbReference type="EMBL" id="SZYD01000014">
    <property type="protein sequence ID" value="KAD4178266.1"/>
    <property type="molecule type" value="Genomic_DNA"/>
</dbReference>
<accession>A0A5N6MVU9</accession>
<evidence type="ECO:0000313" key="7">
    <source>
        <dbReference type="EMBL" id="KAD4178266.1"/>
    </source>
</evidence>
<dbReference type="GO" id="GO:0051015">
    <property type="term" value="F:actin filament binding"/>
    <property type="evidence" value="ECO:0007669"/>
    <property type="project" value="InterPro"/>
</dbReference>
<feature type="domain" description="GEX2 N-terminal Ig-like" evidence="6">
    <location>
        <begin position="500"/>
        <end position="595"/>
    </location>
</feature>
<dbReference type="Proteomes" id="UP000326396">
    <property type="component" value="Linkage Group LG4"/>
</dbReference>
<keyword evidence="4" id="KW-0812">Transmembrane</keyword>
<feature type="domain" description="GEX2 N-terminal Ig-like" evidence="6">
    <location>
        <begin position="604"/>
        <end position="708"/>
    </location>
</feature>
<evidence type="ECO:0000259" key="6">
    <source>
        <dbReference type="Pfam" id="PF23616"/>
    </source>
</evidence>
<keyword evidence="4" id="KW-1133">Transmembrane helix</keyword>
<feature type="region of interest" description="Disordered" evidence="3">
    <location>
        <begin position="1535"/>
        <end position="1575"/>
    </location>
</feature>
<sequence>MLTVVCGDIDARDGKDERRHREAENWRECRLGFWCLRSFPDGQSPRLVAGRTKFGVIVHLITQQGCVTFFPLWLAPSTIPQHNVVCLLHMPQHFVNIRLEGDYPIPTLSAVWKRYRNDAADMSSSDEIEFAGDDVGQPHVDDLDVEHDELMDHPWLAFPQRTSARKRRDRLLKKEMGNQKAIDYDLLAELGQQERMTAIIGEDTPWSRLFEMTYAPQYRLITVEFLSTFRYRPQAPDFQPQPGQAQPAEVSFRLCGAPYHLSLAEFGSVLGLYTEQETQMPIYTTAIHTADDAVVSAWWPRIGDDAFDRSARVTRIRDPLIRYLHRCIASSVTGRGMSQEWCTSQDLFFLYCILSGRPCNLARCLAEYFSTYYHRQERGLIFGGVYVTRIARFNGLIDMEPAGMEAFHPVRLDRRTVLGMRIAQTFPRVSVSTPARLRPSQTDDRRDEVRPCLSQNFRRNGFICEIMSARSLICNAFTVIVFFMLPNLSTSDDSHLRSPTLSFGWVDYILEFRAGETAGIRITVLKDFKTEEDRLSFNPNVSMDDVMGNSSIITGLWFDRNNWRIWFMPIMVGKFNVLITDTRFRIMDPSMHYYVIPGPIYEPGGIVSWMGQMNNFVVGSKATVLILPKDAFGNNVTKPSSGNRNFNFEVSATNSNGSNVNLLDVSYKGWNEFGYVYIEFVTVTAGHLLVHIKHKNNSLIGSPLPLTVHPGALDVANCLAHWSTETKAFQLYSTMETFISQRDKFGNLVPGLYEFDIEVVEKGSNLSLPIGDLQHKEVSQGIQSFSFKVVKPGDFVLIISDRYKKKIMNMPYEFNVYIGYCDDMQSVVNGSGLTDSVAGDISRFSISLKDAYQYPSPLELERLQVQITLPSLSLHVNSQIYPKDYNNGTKIASFFSYKFYLFNFMKVSLNIEQSVENSKTRNSDFDVVYVPEKSGVYEIRIFCGNIPLNGGHPFIKVVSAGEVNMSLSGIVKYDKNATSGIVNYISVQLMDSFSNPALSQQSKLHMHMYPKSVSVATFYPCLFKDKSDGTYSGCYYAFTPAYYEFCISYLGQRFLPWPFGVHVIDEKKLPYVRNDTVKVWEDQSTAFNALEDDYFIGNATILEFQKPSHGSLLQYGTQFRYTPYKGFYGYDKFVYTITDANGNNATGHVNVHVLTIPPQFVSSPEKLQAVEDTLSPQFGGFPSFEILYSDPLENISLILSAENGAVCLAPLLTQLWDPMWNELSVSNVEGNDKCLNITGRLEVINFALKSLRYIGNANFSGNDIIAITTINRNDKGYLDVPIFVEPVNDPPVINVPKFIILDNEKENKGFLIFDRQRDKFNFSIEDPDHLSFPGNETHFWVMFSVEVTSGTFSAKLPAQLISTTELKLKRSKQWQPLQAFVEISKHFTVNKVKGIRFRGTINECNTLLHQLIYYGDKHDGVLKLSVNDMGWYGCYPDCSEMMSVPLISEATVNLITRTPMNSLVAHSLGSVIVIESILLTSLAVILMFFTCKCVIILARDKKKQKAQTQNLQLSEVQNSHEEMLVAGSPDNTIQLTGNRPSSFGQSEQPSNLPKASNNKPTISQEEGTVSAAVLK</sequence>
<dbReference type="InterPro" id="IPR014756">
    <property type="entry name" value="Ig_E-set"/>
</dbReference>
<evidence type="ECO:0000256" key="4">
    <source>
        <dbReference type="SAM" id="Phobius"/>
    </source>
</evidence>
<comment type="caution">
    <text evidence="7">The sequence shown here is derived from an EMBL/GenBank/DDBJ whole genome shotgun (WGS) entry which is preliminary data.</text>
</comment>
<gene>
    <name evidence="7" type="ORF">E3N88_26857</name>
</gene>
<evidence type="ECO:0000313" key="8">
    <source>
        <dbReference type="Proteomes" id="UP000326396"/>
    </source>
</evidence>
<dbReference type="SUPFAM" id="SSF81296">
    <property type="entry name" value="E set domains"/>
    <property type="match status" value="2"/>
</dbReference>
<dbReference type="InterPro" id="IPR004312">
    <property type="entry name" value="ATHILA_Orf1_C"/>
</dbReference>
<keyword evidence="4" id="KW-0472">Membrane</keyword>
<proteinExistence type="predicted"/>
<feature type="repeat" description="Filamin" evidence="2">
    <location>
        <begin position="818"/>
        <end position="958"/>
    </location>
</feature>
<dbReference type="InterPro" id="IPR013783">
    <property type="entry name" value="Ig-like_fold"/>
</dbReference>
<keyword evidence="1" id="KW-0677">Repeat</keyword>
<evidence type="ECO:0000259" key="5">
    <source>
        <dbReference type="Pfam" id="PF03078"/>
    </source>
</evidence>
<dbReference type="Pfam" id="PF17963">
    <property type="entry name" value="Big_9"/>
    <property type="match status" value="1"/>
</dbReference>
<dbReference type="Gene3D" id="2.60.40.3440">
    <property type="match status" value="1"/>
</dbReference>
<feature type="domain" description="Arabidopsis retrotransposon Orf1 C-terminal" evidence="5">
    <location>
        <begin position="209"/>
        <end position="339"/>
    </location>
</feature>
<keyword evidence="8" id="KW-1185">Reference proteome</keyword>
<feature type="transmembrane region" description="Helical" evidence="4">
    <location>
        <begin position="1477"/>
        <end position="1498"/>
    </location>
</feature>
<feature type="compositionally biased region" description="Polar residues" evidence="3">
    <location>
        <begin position="1535"/>
        <end position="1567"/>
    </location>
</feature>
<protein>
    <submittedName>
        <fullName evidence="7">Uncharacterized protein</fullName>
    </submittedName>
</protein>
<dbReference type="InterPro" id="IPR017868">
    <property type="entry name" value="Filamin/ABP280_repeat-like"/>
</dbReference>
<dbReference type="Gene3D" id="2.60.40.10">
    <property type="entry name" value="Immunoglobulins"/>
    <property type="match status" value="3"/>
</dbReference>
<dbReference type="PROSITE" id="PS50194">
    <property type="entry name" value="FILAMIN_REPEAT"/>
    <property type="match status" value="1"/>
</dbReference>
<dbReference type="PANTHER" id="PTHR38537:SF8">
    <property type="entry name" value="FILAMIN-A"/>
    <property type="match status" value="1"/>
</dbReference>
<dbReference type="OrthoDB" id="5334309at2759"/>
<dbReference type="InterPro" id="IPR056434">
    <property type="entry name" value="Ig_GEX2_N"/>
</dbReference>
<dbReference type="GO" id="GO:0048235">
    <property type="term" value="P:pollen sperm cell differentiation"/>
    <property type="evidence" value="ECO:0007669"/>
    <property type="project" value="TreeGrafter"/>
</dbReference>
<name>A0A5N6MVU9_9ASTR</name>
<dbReference type="PANTHER" id="PTHR38537">
    <property type="entry name" value="JITTERBUG, ISOFORM N"/>
    <property type="match status" value="1"/>
</dbReference>
<dbReference type="Pfam" id="PF00630">
    <property type="entry name" value="Filamin"/>
    <property type="match status" value="1"/>
</dbReference>
<feature type="domain" description="GEX2 N-terminal Ig-like" evidence="6">
    <location>
        <begin position="717"/>
        <end position="816"/>
    </location>
</feature>